<accession>A0A650CNX1</accession>
<dbReference type="Proteomes" id="UP000423396">
    <property type="component" value="Chromosome"/>
</dbReference>
<sequence length="202" mass="23191">MEIFNDPEGYAKWYKIHEKSYESEKKLVSSFNLKDCLDVGSGPGIFHEVIKGNVISLDISIFMLINVPEKEDRVQGDALQLPFRDNAFPCVFSSVTVCFVEDPRKLVREMKRVSKDRVVICYVPRDSPFGIYYEALGRKGHKYYSHANFVSRRELYEAFTSEGMKIKAIRSTLFFSPNEDEKIDEIKEGDSGSFVCVEAVKQ</sequence>
<dbReference type="GO" id="GO:0032259">
    <property type="term" value="P:methylation"/>
    <property type="evidence" value="ECO:0007669"/>
    <property type="project" value="UniProtKB-KW"/>
</dbReference>
<dbReference type="GeneID" id="42798554"/>
<protein>
    <submittedName>
        <fullName evidence="2">Methyltransferase domain-containing protein</fullName>
    </submittedName>
</protein>
<evidence type="ECO:0000313" key="3">
    <source>
        <dbReference type="Proteomes" id="UP000423396"/>
    </source>
</evidence>
<dbReference type="AlphaFoldDB" id="A0A650CNX1"/>
<organism evidence="2 3">
    <name type="scientific">Stygiolobus azoricus</name>
    <dbReference type="NCBI Taxonomy" id="41675"/>
    <lineage>
        <taxon>Archaea</taxon>
        <taxon>Thermoproteota</taxon>
        <taxon>Thermoprotei</taxon>
        <taxon>Sulfolobales</taxon>
        <taxon>Sulfolobaceae</taxon>
        <taxon>Stygiolobus</taxon>
    </lineage>
</organism>
<proteinExistence type="predicted"/>
<dbReference type="Pfam" id="PF08241">
    <property type="entry name" value="Methyltransf_11"/>
    <property type="match status" value="1"/>
</dbReference>
<gene>
    <name evidence="2" type="ORF">D1868_05750</name>
</gene>
<dbReference type="SUPFAM" id="SSF53335">
    <property type="entry name" value="S-adenosyl-L-methionine-dependent methyltransferases"/>
    <property type="match status" value="1"/>
</dbReference>
<evidence type="ECO:0000259" key="1">
    <source>
        <dbReference type="Pfam" id="PF08241"/>
    </source>
</evidence>
<dbReference type="InterPro" id="IPR013216">
    <property type="entry name" value="Methyltransf_11"/>
</dbReference>
<dbReference type="RefSeq" id="WP_156006411.1">
    <property type="nucleotide sequence ID" value="NZ_CP045483.1"/>
</dbReference>
<keyword evidence="2" id="KW-0489">Methyltransferase</keyword>
<name>A0A650CNX1_9CREN</name>
<dbReference type="InterPro" id="IPR029063">
    <property type="entry name" value="SAM-dependent_MTases_sf"/>
</dbReference>
<keyword evidence="3" id="KW-1185">Reference proteome</keyword>
<dbReference type="CDD" id="cd02440">
    <property type="entry name" value="AdoMet_MTases"/>
    <property type="match status" value="1"/>
</dbReference>
<dbReference type="GO" id="GO:0008757">
    <property type="term" value="F:S-adenosylmethionine-dependent methyltransferase activity"/>
    <property type="evidence" value="ECO:0007669"/>
    <property type="project" value="InterPro"/>
</dbReference>
<evidence type="ECO:0000313" key="2">
    <source>
        <dbReference type="EMBL" id="QGR19539.1"/>
    </source>
</evidence>
<dbReference type="OrthoDB" id="1018at2157"/>
<dbReference type="KEGG" id="sazo:D1868_05750"/>
<keyword evidence="2" id="KW-0808">Transferase</keyword>
<reference evidence="2 3" key="1">
    <citation type="submission" date="2019-10" db="EMBL/GenBank/DDBJ databases">
        <title>Genome Sequences from Six Type Strain Members of the Archaeal Family Sulfolobaceae: Acidianus ambivalens, Acidianus infernus, Metallosphaera prunae, Stygiolobus azoricus, Sulfolobus metallicus, and Sulfurisphaera ohwakuensis.</title>
        <authorList>
            <person name="Counts J.A."/>
            <person name="Kelly R.M."/>
        </authorList>
    </citation>
    <scope>NUCLEOTIDE SEQUENCE [LARGE SCALE GENOMIC DNA]</scope>
    <source>
        <strain evidence="2 3">FC6</strain>
    </source>
</reference>
<dbReference type="Gene3D" id="3.40.50.150">
    <property type="entry name" value="Vaccinia Virus protein VP39"/>
    <property type="match status" value="1"/>
</dbReference>
<feature type="domain" description="Methyltransferase type 11" evidence="1">
    <location>
        <begin position="37"/>
        <end position="116"/>
    </location>
</feature>
<dbReference type="EMBL" id="CP045483">
    <property type="protein sequence ID" value="QGR19539.1"/>
    <property type="molecule type" value="Genomic_DNA"/>
</dbReference>